<keyword evidence="5" id="KW-1185">Reference proteome</keyword>
<dbReference type="PANTHER" id="PTHR12935:SF0">
    <property type="entry name" value="GAMMA-GLUTAMYLCYCLOTRANSFERASE"/>
    <property type="match status" value="1"/>
</dbReference>
<proteinExistence type="predicted"/>
<comment type="caution">
    <text evidence="4">The sequence shown here is derived from an EMBL/GenBank/DDBJ whole genome shotgun (WGS) entry which is preliminary data.</text>
</comment>
<dbReference type="GO" id="GO:0003839">
    <property type="term" value="F:gamma-glutamylcyclotransferase activity"/>
    <property type="evidence" value="ECO:0007669"/>
    <property type="project" value="InterPro"/>
</dbReference>
<gene>
    <name evidence="4" type="ORF">B1A74_07265</name>
</gene>
<feature type="binding site" evidence="3">
    <location>
        <position position="124"/>
    </location>
    <ligand>
        <name>substrate</name>
    </ligand>
</feature>
<dbReference type="CDD" id="cd06661">
    <property type="entry name" value="GGCT_like"/>
    <property type="match status" value="1"/>
</dbReference>
<dbReference type="Gene3D" id="3.10.490.10">
    <property type="entry name" value="Gamma-glutamyl cyclotransferase-like"/>
    <property type="match status" value="1"/>
</dbReference>
<dbReference type="RefSeq" id="WP_077244220.1">
    <property type="nucleotide sequence ID" value="NZ_MUZR01000023.1"/>
</dbReference>
<accession>A0A1V2ZYE4</accession>
<reference evidence="4 5" key="1">
    <citation type="submission" date="2017-02" db="EMBL/GenBank/DDBJ databases">
        <title>Genomic diversity within the haloalkaliphilic genus Thioalkalivibrio.</title>
        <authorList>
            <person name="Ahn A.-C."/>
            <person name="Meier-Kolthoff J."/>
            <person name="Overmars L."/>
            <person name="Richter M."/>
            <person name="Woyke T."/>
            <person name="Sorokin D.Y."/>
            <person name="Muyzer G."/>
        </authorList>
    </citation>
    <scope>NUCLEOTIDE SEQUENCE [LARGE SCALE GENOMIC DNA]</scope>
    <source>
        <strain evidence="4 5">HL17</strain>
    </source>
</reference>
<feature type="binding site" evidence="3">
    <location>
        <begin position="4"/>
        <end position="9"/>
    </location>
    <ligand>
        <name>substrate</name>
    </ligand>
</feature>
<evidence type="ECO:0000256" key="2">
    <source>
        <dbReference type="PIRSR" id="PIRSR617939-1"/>
    </source>
</evidence>
<sequence length="262" mass="29905">MFRYFGFGSNLDLISLRAKGVEPVCSRPAVLHGWQLRFNVRHFFRHEGGVGNIEPSATPGDRVVGILHECPDDSLPALDKVEAKGVGYDRIVVEVETPEGTESAYAYRGRPDFLDDRCLPSQRYLNILIRGAERAGLDREHIARLHAQPTLAVEDAPPFEHPPGSHPRFDARSLPGHPHLTALYGAVFDMSDARPAHTWLRDFFGGQDMTLFHLRRMDTSDGSETLEDLRADRLGPAQRQYLYNYLREYDREYRYVGHFDYH</sequence>
<dbReference type="SUPFAM" id="SSF110857">
    <property type="entry name" value="Gamma-glutamyl cyclotransferase-like"/>
    <property type="match status" value="1"/>
</dbReference>
<keyword evidence="4" id="KW-0808">Transferase</keyword>
<name>A0A1V2ZYE4_9GAMM</name>
<evidence type="ECO:0000256" key="3">
    <source>
        <dbReference type="PIRSR" id="PIRSR617939-2"/>
    </source>
</evidence>
<evidence type="ECO:0000313" key="4">
    <source>
        <dbReference type="EMBL" id="OOC10095.1"/>
    </source>
</evidence>
<organism evidence="4 5">
    <name type="scientific">Thioalkalivibrio halophilus</name>
    <dbReference type="NCBI Taxonomy" id="252474"/>
    <lineage>
        <taxon>Bacteria</taxon>
        <taxon>Pseudomonadati</taxon>
        <taxon>Pseudomonadota</taxon>
        <taxon>Gammaproteobacteria</taxon>
        <taxon>Chromatiales</taxon>
        <taxon>Ectothiorhodospiraceae</taxon>
        <taxon>Thioalkalivibrio</taxon>
    </lineage>
</organism>
<dbReference type="InterPro" id="IPR017939">
    <property type="entry name" value="G-Glutamylcylcotransferase"/>
</dbReference>
<evidence type="ECO:0000313" key="5">
    <source>
        <dbReference type="Proteomes" id="UP000189177"/>
    </source>
</evidence>
<feature type="active site" description="Proton acceptor" evidence="2">
    <location>
        <position position="82"/>
    </location>
</feature>
<protein>
    <submittedName>
        <fullName evidence="4">Gamma-glutamylcyclotransferase</fullName>
    </submittedName>
</protein>
<dbReference type="Proteomes" id="UP000189177">
    <property type="component" value="Unassembled WGS sequence"/>
</dbReference>
<dbReference type="STRING" id="252474.B1A74_07265"/>
<dbReference type="OrthoDB" id="5401862at2"/>
<dbReference type="EMBL" id="MUZR01000023">
    <property type="protein sequence ID" value="OOC10095.1"/>
    <property type="molecule type" value="Genomic_DNA"/>
</dbReference>
<keyword evidence="1" id="KW-0456">Lyase</keyword>
<dbReference type="AlphaFoldDB" id="A0A1V2ZYE4"/>
<dbReference type="InterPro" id="IPR036568">
    <property type="entry name" value="GGCT-like_sf"/>
</dbReference>
<dbReference type="Pfam" id="PF13772">
    <property type="entry name" value="AIG2_2"/>
    <property type="match status" value="1"/>
</dbReference>
<evidence type="ECO:0000256" key="1">
    <source>
        <dbReference type="ARBA" id="ARBA00023239"/>
    </source>
</evidence>
<dbReference type="InterPro" id="IPR013024">
    <property type="entry name" value="GGCT-like"/>
</dbReference>
<dbReference type="GO" id="GO:0016740">
    <property type="term" value="F:transferase activity"/>
    <property type="evidence" value="ECO:0007669"/>
    <property type="project" value="UniProtKB-KW"/>
</dbReference>
<dbReference type="PANTHER" id="PTHR12935">
    <property type="entry name" value="GAMMA-GLUTAMYLCYCLOTRANSFERASE"/>
    <property type="match status" value="1"/>
</dbReference>